<name>A0A5B2VHJ5_9BACT</name>
<evidence type="ECO:0000313" key="2">
    <source>
        <dbReference type="Proteomes" id="UP000324611"/>
    </source>
</evidence>
<reference evidence="1 2" key="2">
    <citation type="submission" date="2019-09" db="EMBL/GenBank/DDBJ databases">
        <authorList>
            <person name="Jin C."/>
        </authorList>
    </citation>
    <scope>NUCLEOTIDE SEQUENCE [LARGE SCALE GENOMIC DNA]</scope>
    <source>
        <strain evidence="1 2">BN140078</strain>
    </source>
</reference>
<comment type="caution">
    <text evidence="1">The sequence shown here is derived from an EMBL/GenBank/DDBJ whole genome shotgun (WGS) entry which is preliminary data.</text>
</comment>
<gene>
    <name evidence="1" type="ORF">F0L74_20470</name>
</gene>
<proteinExistence type="predicted"/>
<dbReference type="AlphaFoldDB" id="A0A5B2VHJ5"/>
<keyword evidence="2" id="KW-1185">Reference proteome</keyword>
<reference evidence="1 2" key="1">
    <citation type="submission" date="2019-09" db="EMBL/GenBank/DDBJ databases">
        <title>Chitinophaga ginsengihumi sp. nov., isolated from soil of ginseng rhizosphere.</title>
        <authorList>
            <person name="Lee J."/>
        </authorList>
    </citation>
    <scope>NUCLEOTIDE SEQUENCE [LARGE SCALE GENOMIC DNA]</scope>
    <source>
        <strain evidence="1 2">BN140078</strain>
    </source>
</reference>
<accession>A0A5B2VHJ5</accession>
<evidence type="ECO:0008006" key="3">
    <source>
        <dbReference type="Google" id="ProtNLM"/>
    </source>
</evidence>
<dbReference type="RefSeq" id="WP_149839780.1">
    <property type="nucleotide sequence ID" value="NZ_VUOC01000004.1"/>
</dbReference>
<dbReference type="Proteomes" id="UP000324611">
    <property type="component" value="Unassembled WGS sequence"/>
</dbReference>
<sequence length="1084" mass="120159">MPYRSAKVVPPSPTAAALGQFGNIPVSYYNGSPNIAVPLYDIVTPNHSLKIALQYDASGTRVLQDASWVGLGWTLNAGGAITRVVRQQDDFIEHGYYNSQALPASTAGNSYLYNPATVQSDRQYFDNVYDGQMDGEPDMFNYNFGEFSGRFVIGKKAGGSVIFSDQKNNLEFIYSAGKWIATDAEGYKYYFGTLERTQDYNRSSSFELTSFDGVTGLNMDINSSPVTAWYLDSIVAPTAEKVSFTYVRGKSLSLVNQSEMLIKFGAIAVTGCSAQTPSGFSNDYHSYDASRQAIQDAYLQKITFQNGSVEFKISERTDVDYLDNDDGLVKPSKLDSIIIKNKSGARIKAYSFYYTYFLSLDQSTRLKLDSVAELGAGDIRKPPYAFNYINPNLIAPKYTKSIDHWGYYNGIVNYSLLPSTIFPLAPLSFTGADKSADTLSNYPMYGVLYEIIYPTGGHTDFEYELHDYSNLHGEQAYRTINKSAYVQSNSNHPSGDVITANFHLSSVGMIPPTDRIPVSIMCSYQKVDPNVTDVVSLGYTNVWKVEDNGTLNTVAGCTSANYDQPNPSPVFTDRMLDTGNYTMSILATRGYSFYMSISWQEKETVPLTYRKGGGIRIKRITDYDALGNQSVRRYAYVGDNGISSGVLLSQPKYDYSIDIGFSSPIVGTGVVIPCDYTARFYGVQSSSLFPSGLSSRSGIIGYSKVTEFAGENGENGRMEYYYNNAEEYTDGFPTIPSVGNPLNGKPTAVIVYNAQGDVLKRNGYTYSVNESTSLKGVKLMTAATVADAKYVYNMRFYDNVSSWVVPVTDTETVYSNSGKIATIKTSYYQNAVHRLPTREDVVRSDGSTLITKYKRPNDYTVSGNLSFVEKMRNSHLLSPVVEQEAFLLRDGATKLLSGTFTSYRQYASGFFKPDLIYKIEAAAPLSDLTESSFSSAGQPVLHPNYKPQVYFDAYSDAGNLLSYHEQNNINHAYFWGYSGQYPVASIEGADYNTAKQFITQNILDNPGSDAALRTELQKLRTGLTGAQVSTYTYSPLLGVTSQTDPKAQTSYFEYDGFGRLKLVKDKDGKILKQYDYQYQNPITQ</sequence>
<protein>
    <recommendedName>
        <fullName evidence="3">YD repeat-containing protein</fullName>
    </recommendedName>
</protein>
<evidence type="ECO:0000313" key="1">
    <source>
        <dbReference type="EMBL" id="KAA2238601.1"/>
    </source>
</evidence>
<organism evidence="1 2">
    <name type="scientific">Chitinophaga agrisoli</name>
    <dbReference type="NCBI Taxonomy" id="2607653"/>
    <lineage>
        <taxon>Bacteria</taxon>
        <taxon>Pseudomonadati</taxon>
        <taxon>Bacteroidota</taxon>
        <taxon>Chitinophagia</taxon>
        <taxon>Chitinophagales</taxon>
        <taxon>Chitinophagaceae</taxon>
        <taxon>Chitinophaga</taxon>
    </lineage>
</organism>
<dbReference type="EMBL" id="VUOC01000004">
    <property type="protein sequence ID" value="KAA2238601.1"/>
    <property type="molecule type" value="Genomic_DNA"/>
</dbReference>